<dbReference type="GeneID" id="83180807"/>
<dbReference type="InterPro" id="IPR000917">
    <property type="entry name" value="Sulfatase_N"/>
</dbReference>
<feature type="transmembrane region" description="Helical" evidence="1">
    <location>
        <begin position="26"/>
        <end position="53"/>
    </location>
</feature>
<dbReference type="InterPro" id="IPR017850">
    <property type="entry name" value="Alkaline_phosphatase_core_sf"/>
</dbReference>
<dbReference type="PANTHER" id="PTHR43751:SF3">
    <property type="entry name" value="SULFATASE N-TERMINAL DOMAIN-CONTAINING PROTEIN"/>
    <property type="match status" value="1"/>
</dbReference>
<comment type="caution">
    <text evidence="3">The sequence shown here is derived from an EMBL/GenBank/DDBJ whole genome shotgun (WGS) entry which is preliminary data.</text>
</comment>
<sequence>MKFRVRQGSKDSTQWLDVYWLASRKYWFSLLFIGVGPTFLLQDISCILIAQFLCQKFYSRWVRAFTALVTILTSLLISGLAAANISFYTQTGAEVHWRQAHNFHRDAASIKTLLTGLTGVVIGEILFSARILTSTAALLFRWKRNADPKIYKRVPFEEWDEENGDDNEPEALSGFYTPRKPSHKSLPSPLARILVASVTAFVLLLRCIRPSDTAYTFLSQTVIITPFEKPPGRSQTSSFDLPDLPGDYSWLYNHTALGAPPKFDWLPKKEIGGFRDWYGGSNGTEPQHYDPTKNPLHISNLDRSILGSLRDTLKSGNVNIKHVFLLKLESTRYDVFPLRKESRVADLIRESYSRNQIPEDVEERLANLTRNAGILTGMPSGFNSSNEPIQPYGGLSATNAYTGGTFTLKSIMASVCGISPLVVDFNREYLQHIYEPCMPQILNALNLIPKNSKKAADPHNYKTWPWHSHFMQSITDNYDNQNFLIPAMGFQDKVTDENITEDWNEKPGKHPEKFNFWGYPEYELRKYLHRALRKAEKDHERMFLTHLTGLTHHPWDLPVGDEYEEIIGSNIFSHNGKINRYLNTVGAVDMWLGEIMEVLEETGVANETLVVVVGDHGVSVIEDGGIDGRVTSMQILPTILDLLVESASIDKKASHAIKDLLPLYEGQSMIRDLVLEKDGILDWQFTVMNTGATWLALRSASKPYRLVIPLVPEVEWRFTDVDVDPYELHALQSFNLLAVLEQVGEVHGVEAVQWVKDAAHVAQWWVAENWRRYEFVPET</sequence>
<dbReference type="RefSeq" id="XP_058307697.1">
    <property type="nucleotide sequence ID" value="XM_058453506.1"/>
</dbReference>
<feature type="transmembrane region" description="Helical" evidence="1">
    <location>
        <begin position="113"/>
        <end position="140"/>
    </location>
</feature>
<evidence type="ECO:0000313" key="4">
    <source>
        <dbReference type="Proteomes" id="UP001150904"/>
    </source>
</evidence>
<gene>
    <name evidence="3" type="ORF">N7498_006444</name>
</gene>
<feature type="domain" description="Sulfatase N-terminal" evidence="2">
    <location>
        <begin position="392"/>
        <end position="623"/>
    </location>
</feature>
<dbReference type="Pfam" id="PF00884">
    <property type="entry name" value="Sulfatase"/>
    <property type="match status" value="1"/>
</dbReference>
<dbReference type="Gene3D" id="3.40.720.10">
    <property type="entry name" value="Alkaline Phosphatase, subunit A"/>
    <property type="match status" value="1"/>
</dbReference>
<feature type="transmembrane region" description="Helical" evidence="1">
    <location>
        <begin position="65"/>
        <end position="88"/>
    </location>
</feature>
<reference evidence="3" key="2">
    <citation type="journal article" date="2023" name="IMA Fungus">
        <title>Comparative genomic study of the Penicillium genus elucidates a diverse pangenome and 15 lateral gene transfer events.</title>
        <authorList>
            <person name="Petersen C."/>
            <person name="Sorensen T."/>
            <person name="Nielsen M.R."/>
            <person name="Sondergaard T.E."/>
            <person name="Sorensen J.L."/>
            <person name="Fitzpatrick D.A."/>
            <person name="Frisvad J.C."/>
            <person name="Nielsen K.L."/>
        </authorList>
    </citation>
    <scope>NUCLEOTIDE SEQUENCE</scope>
    <source>
        <strain evidence="3">IBT 15544</strain>
    </source>
</reference>
<keyword evidence="1" id="KW-1133">Transmembrane helix</keyword>
<dbReference type="SUPFAM" id="SSF53649">
    <property type="entry name" value="Alkaline phosphatase-like"/>
    <property type="match status" value="1"/>
</dbReference>
<evidence type="ECO:0000259" key="2">
    <source>
        <dbReference type="Pfam" id="PF00884"/>
    </source>
</evidence>
<reference evidence="3" key="1">
    <citation type="submission" date="2022-12" db="EMBL/GenBank/DDBJ databases">
        <authorList>
            <person name="Petersen C."/>
        </authorList>
    </citation>
    <scope>NUCLEOTIDE SEQUENCE</scope>
    <source>
        <strain evidence="3">IBT 15544</strain>
    </source>
</reference>
<dbReference type="Proteomes" id="UP001150904">
    <property type="component" value="Unassembled WGS sequence"/>
</dbReference>
<keyword evidence="1" id="KW-0812">Transmembrane</keyword>
<dbReference type="AlphaFoldDB" id="A0A9W9MI51"/>
<organism evidence="3 4">
    <name type="scientific">Penicillium cinerascens</name>
    <dbReference type="NCBI Taxonomy" id="70096"/>
    <lineage>
        <taxon>Eukaryota</taxon>
        <taxon>Fungi</taxon>
        <taxon>Dikarya</taxon>
        <taxon>Ascomycota</taxon>
        <taxon>Pezizomycotina</taxon>
        <taxon>Eurotiomycetes</taxon>
        <taxon>Eurotiomycetidae</taxon>
        <taxon>Eurotiales</taxon>
        <taxon>Aspergillaceae</taxon>
        <taxon>Penicillium</taxon>
    </lineage>
</organism>
<evidence type="ECO:0000256" key="1">
    <source>
        <dbReference type="SAM" id="Phobius"/>
    </source>
</evidence>
<name>A0A9W9MI51_9EURO</name>
<keyword evidence="1" id="KW-0472">Membrane</keyword>
<dbReference type="EMBL" id="JAPQKR010000013">
    <property type="protein sequence ID" value="KAJ5201781.1"/>
    <property type="molecule type" value="Genomic_DNA"/>
</dbReference>
<dbReference type="InterPro" id="IPR052701">
    <property type="entry name" value="GAG_Ulvan_Degrading_Sulfatases"/>
</dbReference>
<dbReference type="OrthoDB" id="103349at2759"/>
<evidence type="ECO:0000313" key="3">
    <source>
        <dbReference type="EMBL" id="KAJ5201781.1"/>
    </source>
</evidence>
<dbReference type="PANTHER" id="PTHR43751">
    <property type="entry name" value="SULFATASE"/>
    <property type="match status" value="1"/>
</dbReference>
<proteinExistence type="predicted"/>
<protein>
    <recommendedName>
        <fullName evidence="2">Sulfatase N-terminal domain-containing protein</fullName>
    </recommendedName>
</protein>
<keyword evidence="4" id="KW-1185">Reference proteome</keyword>
<accession>A0A9W9MI51</accession>